<feature type="region of interest" description="Disordered" evidence="3">
    <location>
        <begin position="521"/>
        <end position="542"/>
    </location>
</feature>
<evidence type="ECO:0000256" key="2">
    <source>
        <dbReference type="ARBA" id="ARBA00022737"/>
    </source>
</evidence>
<gene>
    <name evidence="5" type="ORF">IF1G_10008</name>
</gene>
<feature type="region of interest" description="Disordered" evidence="3">
    <location>
        <begin position="132"/>
        <end position="161"/>
    </location>
</feature>
<organism evidence="5 6">
    <name type="scientific">Cordyceps javanica</name>
    <dbReference type="NCBI Taxonomy" id="43265"/>
    <lineage>
        <taxon>Eukaryota</taxon>
        <taxon>Fungi</taxon>
        <taxon>Dikarya</taxon>
        <taxon>Ascomycota</taxon>
        <taxon>Pezizomycotina</taxon>
        <taxon>Sordariomycetes</taxon>
        <taxon>Hypocreomycetidae</taxon>
        <taxon>Hypocreales</taxon>
        <taxon>Cordycipitaceae</taxon>
        <taxon>Cordyceps</taxon>
    </lineage>
</organism>
<evidence type="ECO:0000256" key="3">
    <source>
        <dbReference type="SAM" id="MobiDB-lite"/>
    </source>
</evidence>
<comment type="caution">
    <text evidence="5">The sequence shown here is derived from an EMBL/GenBank/DDBJ whole genome shotgun (WGS) entry which is preliminary data.</text>
</comment>
<dbReference type="PANTHER" id="PTHR44472">
    <property type="entry name" value="DDB1- AND CUL4-ASSOCIATED FACTOR 4-RELATED"/>
    <property type="match status" value="1"/>
</dbReference>
<keyword evidence="1" id="KW-0853">WD repeat</keyword>
<keyword evidence="4" id="KW-0812">Transmembrane</keyword>
<dbReference type="InterPro" id="IPR011047">
    <property type="entry name" value="Quinoprotein_ADH-like_sf"/>
</dbReference>
<keyword evidence="4" id="KW-0472">Membrane</keyword>
<dbReference type="Gene3D" id="2.130.10.10">
    <property type="entry name" value="YVTN repeat-like/Quinoprotein amine dehydrogenase"/>
    <property type="match status" value="1"/>
</dbReference>
<dbReference type="AlphaFoldDB" id="A0A545UPZ4"/>
<evidence type="ECO:0000256" key="4">
    <source>
        <dbReference type="SAM" id="Phobius"/>
    </source>
</evidence>
<feature type="compositionally biased region" description="Gly residues" evidence="3">
    <location>
        <begin position="132"/>
        <end position="143"/>
    </location>
</feature>
<feature type="transmembrane region" description="Helical" evidence="4">
    <location>
        <begin position="6"/>
        <end position="28"/>
    </location>
</feature>
<keyword evidence="2" id="KW-0677">Repeat</keyword>
<dbReference type="STRING" id="43265.A0A545UPZ4"/>
<dbReference type="GO" id="GO:0080008">
    <property type="term" value="C:Cul4-RING E3 ubiquitin ligase complex"/>
    <property type="evidence" value="ECO:0007669"/>
    <property type="project" value="TreeGrafter"/>
</dbReference>
<proteinExistence type="predicted"/>
<feature type="compositionally biased region" description="Gly residues" evidence="3">
    <location>
        <begin position="526"/>
        <end position="540"/>
    </location>
</feature>
<dbReference type="InterPro" id="IPR015943">
    <property type="entry name" value="WD40/YVTN_repeat-like_dom_sf"/>
</dbReference>
<dbReference type="Proteomes" id="UP000315783">
    <property type="component" value="Unassembled WGS sequence"/>
</dbReference>
<dbReference type="SUPFAM" id="SSF50998">
    <property type="entry name" value="Quinoprotein alcohol dehydrogenase-like"/>
    <property type="match status" value="1"/>
</dbReference>
<reference evidence="5 6" key="1">
    <citation type="journal article" date="2019" name="Appl. Microbiol. Biotechnol.">
        <title>Genome sequence of Isaria javanica and comparative genome analysis insights into family S53 peptidase evolution in fungal entomopathogens.</title>
        <authorList>
            <person name="Lin R."/>
            <person name="Zhang X."/>
            <person name="Xin B."/>
            <person name="Zou M."/>
            <person name="Gao Y."/>
            <person name="Qin F."/>
            <person name="Hu Q."/>
            <person name="Xie B."/>
            <person name="Cheng X."/>
        </authorList>
    </citation>
    <scope>NUCLEOTIDE SEQUENCE [LARGE SCALE GENOMIC DNA]</scope>
    <source>
        <strain evidence="5 6">IJ1G</strain>
    </source>
</reference>
<name>A0A545UPZ4_9HYPO</name>
<evidence type="ECO:0000313" key="5">
    <source>
        <dbReference type="EMBL" id="TQV91509.1"/>
    </source>
</evidence>
<evidence type="ECO:0000313" key="6">
    <source>
        <dbReference type="Proteomes" id="UP000315783"/>
    </source>
</evidence>
<evidence type="ECO:0000256" key="1">
    <source>
        <dbReference type="ARBA" id="ARBA00022574"/>
    </source>
</evidence>
<accession>A0A545UPZ4</accession>
<dbReference type="InterPro" id="IPR052254">
    <property type="entry name" value="CUL4-DDB1_E3_ligase_receptor"/>
</dbReference>
<dbReference type="EMBL" id="SPUK01000019">
    <property type="protein sequence ID" value="TQV91509.1"/>
    <property type="molecule type" value="Genomic_DNA"/>
</dbReference>
<dbReference type="PANTHER" id="PTHR44472:SF1">
    <property type="entry name" value="DDB1 AND CUL4 ASSOCIATED FACTOR 4"/>
    <property type="match status" value="1"/>
</dbReference>
<sequence length="585" mass="63300">MAPEIPGYYFGTLFLLSILLHVALVLSLNKNPPLPLRKKDSATDRWIWLRGETDPVKKKYFKIEHAHTAPPEAAWSADAVKRRRVERSVAESDRQRAKVLRRHITVAGFGASQGRHGRAADPGPALLRRELLGGGGGGGGGARGMMMKPSRSWEGGGDDDDDTQAAAWARGLVSKGSVPFAPSFARSRHANMPCLYVGGDDVKTGLGVAYATLDEETLVGSYIATDDNDATAPDSTGRRQGLRAEMIRCPQMSSIRYHRPSHKVLLTSREPDHSCGLYFFSPLLSEPDDELRPQWLLGETSHYQRLYIRHRLRDQWLVHQSTPAPASSPDLLCVIGTNAGLLRVNANETMSWIAPTPASASAPSFSSSAPRPSKHVPQEVFDQDFQAGGSPHVLLAGGRRPRLWLTDLRCPAPSWRSVPHDSSITHLRSVAEHQVLVAGLRSSMAVYDVRFFGREKRPGGSGSGSGRGNGSAPVLRFEGYKNEAHVHTGWDVSVELGLVAAAHDDGTVKLFSLKSGRCLTGRGSSRRGGGTGGGGDGLGGVKTDTPVRALMFQTMPRERLPSLFVGEGPLLKKFSLGVRELGDEA</sequence>
<protein>
    <submittedName>
        <fullName evidence="5">WD40 repeat-like-containing domain</fullName>
    </submittedName>
</protein>
<keyword evidence="6" id="KW-1185">Reference proteome</keyword>
<keyword evidence="4" id="KW-1133">Transmembrane helix</keyword>